<dbReference type="SUPFAM" id="SSF48452">
    <property type="entry name" value="TPR-like"/>
    <property type="match status" value="1"/>
</dbReference>
<sequence>MAPRRRHPVLNQALAAAIAEAGWTHAVAAAAINRVAAENLLPLQHYGPSAVGHWLTGTVPQPEGVRAAVEAFRRGLRRPDLTAADLGWPATSCEAADDPWRGDPVAKLTALGEDDMLNRRTALAAGMYSLTVAALSGPAQSIQRAGTGTPRRVGANDVRRIEETTRHFCDLDDLYGGGHARTAVAAYLVHDVTPLLAGTTGRTHPPLFSAASRLAYLAAYMAMDAGAHGTAQRYYVHAARLADEARNPELKAAALRSMAVQALELGHARQGLDLAEAAATALGTAGPQRTQAWITGMRAEAHAALGDRHQALTLLRRAETDLERADSAPEAEWNGNYRRESLEHQTGLALTALGEHTTAISHYETSVLCRRPVERRTRVMIAARLAHAQLRDGQVDRAAATVLTLQPDLAAVSSARVRTSLAQVRRQWQPHRGVPGVTEADRAVAAFLRG</sequence>
<evidence type="ECO:0008006" key="3">
    <source>
        <dbReference type="Google" id="ProtNLM"/>
    </source>
</evidence>
<dbReference type="Proteomes" id="UP001595698">
    <property type="component" value="Unassembled WGS sequence"/>
</dbReference>
<organism evidence="1 2">
    <name type="scientific">Streptosporangium jomthongense</name>
    <dbReference type="NCBI Taxonomy" id="1193683"/>
    <lineage>
        <taxon>Bacteria</taxon>
        <taxon>Bacillati</taxon>
        <taxon>Actinomycetota</taxon>
        <taxon>Actinomycetes</taxon>
        <taxon>Streptosporangiales</taxon>
        <taxon>Streptosporangiaceae</taxon>
        <taxon>Streptosporangium</taxon>
    </lineage>
</organism>
<keyword evidence="2" id="KW-1185">Reference proteome</keyword>
<comment type="caution">
    <text evidence="1">The sequence shown here is derived from an EMBL/GenBank/DDBJ whole genome shotgun (WGS) entry which is preliminary data.</text>
</comment>
<reference evidence="2" key="1">
    <citation type="journal article" date="2019" name="Int. J. Syst. Evol. Microbiol.">
        <title>The Global Catalogue of Microorganisms (GCM) 10K type strain sequencing project: providing services to taxonomists for standard genome sequencing and annotation.</title>
        <authorList>
            <consortium name="The Broad Institute Genomics Platform"/>
            <consortium name="The Broad Institute Genome Sequencing Center for Infectious Disease"/>
            <person name="Wu L."/>
            <person name="Ma J."/>
        </authorList>
    </citation>
    <scope>NUCLEOTIDE SEQUENCE [LARGE SCALE GENOMIC DNA]</scope>
    <source>
        <strain evidence="2">TBRC 7912</strain>
    </source>
</reference>
<evidence type="ECO:0000313" key="1">
    <source>
        <dbReference type="EMBL" id="MFC3986642.1"/>
    </source>
</evidence>
<dbReference type="InterPro" id="IPR011990">
    <property type="entry name" value="TPR-like_helical_dom_sf"/>
</dbReference>
<dbReference type="RefSeq" id="WP_386197002.1">
    <property type="nucleotide sequence ID" value="NZ_JBHSBC010000063.1"/>
</dbReference>
<protein>
    <recommendedName>
        <fullName evidence="3">Transcriptional regulator</fullName>
    </recommendedName>
</protein>
<accession>A0ABV8FD82</accession>
<gene>
    <name evidence="1" type="ORF">ACFOYY_41380</name>
</gene>
<dbReference type="EMBL" id="JBHSBC010000063">
    <property type="protein sequence ID" value="MFC3986642.1"/>
    <property type="molecule type" value="Genomic_DNA"/>
</dbReference>
<proteinExistence type="predicted"/>
<evidence type="ECO:0000313" key="2">
    <source>
        <dbReference type="Proteomes" id="UP001595698"/>
    </source>
</evidence>
<dbReference type="Gene3D" id="1.25.40.10">
    <property type="entry name" value="Tetratricopeptide repeat domain"/>
    <property type="match status" value="1"/>
</dbReference>
<name>A0ABV8FD82_9ACTN</name>